<sequence length="90" mass="10625">MVVSVDQFDMEAVCIVLKTCHHFDCLMNAIPVPDMEIDYTNPYFKLFDFIQIYQIDNCDIHMCLAMPSHLRTVHHFILENHMFSSLFLLN</sequence>
<organism evidence="1 2">
    <name type="scientific">Euroglyphus maynei</name>
    <name type="common">Mayne's house dust mite</name>
    <dbReference type="NCBI Taxonomy" id="6958"/>
    <lineage>
        <taxon>Eukaryota</taxon>
        <taxon>Metazoa</taxon>
        <taxon>Ecdysozoa</taxon>
        <taxon>Arthropoda</taxon>
        <taxon>Chelicerata</taxon>
        <taxon>Arachnida</taxon>
        <taxon>Acari</taxon>
        <taxon>Acariformes</taxon>
        <taxon>Sarcoptiformes</taxon>
        <taxon>Astigmata</taxon>
        <taxon>Psoroptidia</taxon>
        <taxon>Analgoidea</taxon>
        <taxon>Pyroglyphidae</taxon>
        <taxon>Pyroglyphinae</taxon>
        <taxon>Euroglyphus</taxon>
    </lineage>
</organism>
<evidence type="ECO:0000313" key="2">
    <source>
        <dbReference type="Proteomes" id="UP000194236"/>
    </source>
</evidence>
<protein>
    <submittedName>
        <fullName evidence="1">Uncharacterized protein</fullName>
    </submittedName>
</protein>
<name>A0A1Y3BC58_EURMA</name>
<dbReference type="AlphaFoldDB" id="A0A1Y3BC58"/>
<keyword evidence="2" id="KW-1185">Reference proteome</keyword>
<gene>
    <name evidence="1" type="ORF">BLA29_002839</name>
</gene>
<evidence type="ECO:0000313" key="1">
    <source>
        <dbReference type="EMBL" id="OTF78480.1"/>
    </source>
</evidence>
<dbReference type="Proteomes" id="UP000194236">
    <property type="component" value="Unassembled WGS sequence"/>
</dbReference>
<comment type="caution">
    <text evidence="1">The sequence shown here is derived from an EMBL/GenBank/DDBJ whole genome shotgun (WGS) entry which is preliminary data.</text>
</comment>
<dbReference type="EMBL" id="MUJZ01027710">
    <property type="protein sequence ID" value="OTF78480.1"/>
    <property type="molecule type" value="Genomic_DNA"/>
</dbReference>
<accession>A0A1Y3BC58</accession>
<proteinExistence type="predicted"/>
<reference evidence="1 2" key="1">
    <citation type="submission" date="2017-03" db="EMBL/GenBank/DDBJ databases">
        <title>Genome Survey of Euroglyphus maynei.</title>
        <authorList>
            <person name="Arlian L.G."/>
            <person name="Morgan M.S."/>
            <person name="Rider S.D."/>
        </authorList>
    </citation>
    <scope>NUCLEOTIDE SEQUENCE [LARGE SCALE GENOMIC DNA]</scope>
    <source>
        <strain evidence="1">Arlian Lab</strain>
        <tissue evidence="1">Whole body</tissue>
    </source>
</reference>